<name>A0A2G5TRP9_9PELO</name>
<dbReference type="GO" id="GO:0043565">
    <property type="term" value="F:sequence-specific DNA binding"/>
    <property type="evidence" value="ECO:0007669"/>
    <property type="project" value="InterPro"/>
</dbReference>
<accession>A0A2G5TRP9</accession>
<dbReference type="SMART" id="SM00399">
    <property type="entry name" value="ZnF_C4"/>
    <property type="match status" value="1"/>
</dbReference>
<evidence type="ECO:0000313" key="11">
    <source>
        <dbReference type="EMBL" id="PIC29985.1"/>
    </source>
</evidence>
<keyword evidence="7" id="KW-0675">Receptor</keyword>
<dbReference type="EMBL" id="PDUG01000005">
    <property type="protein sequence ID" value="PIC29985.1"/>
    <property type="molecule type" value="Genomic_DNA"/>
</dbReference>
<keyword evidence="3" id="KW-0862">Zinc</keyword>
<dbReference type="PRINTS" id="PR00047">
    <property type="entry name" value="STROIDFINGER"/>
</dbReference>
<keyword evidence="6" id="KW-0804">Transcription</keyword>
<dbReference type="OrthoDB" id="5873423at2759"/>
<dbReference type="STRING" id="1611254.A0A2G5TRP9"/>
<dbReference type="GO" id="GO:0003700">
    <property type="term" value="F:DNA-binding transcription factor activity"/>
    <property type="evidence" value="ECO:0007669"/>
    <property type="project" value="InterPro"/>
</dbReference>
<keyword evidence="1" id="KW-0479">Metal-binding</keyword>
<evidence type="ECO:0000256" key="4">
    <source>
        <dbReference type="ARBA" id="ARBA00023015"/>
    </source>
</evidence>
<evidence type="ECO:0000259" key="10">
    <source>
        <dbReference type="PROSITE" id="PS51030"/>
    </source>
</evidence>
<evidence type="ECO:0000256" key="6">
    <source>
        <dbReference type="ARBA" id="ARBA00023163"/>
    </source>
</evidence>
<dbReference type="PROSITE" id="PS51030">
    <property type="entry name" value="NUCLEAR_REC_DBD_2"/>
    <property type="match status" value="1"/>
</dbReference>
<sequence length="67" mass="7273">MSSVASPSDCSSESSTSPTTLNGPICKICGLTAHGLHFGVLTCRACAAFFRRTVVMERNKKIQVPWW</sequence>
<evidence type="ECO:0000256" key="5">
    <source>
        <dbReference type="ARBA" id="ARBA00023125"/>
    </source>
</evidence>
<dbReference type="InterPro" id="IPR013088">
    <property type="entry name" value="Znf_NHR/GATA"/>
</dbReference>
<keyword evidence="8" id="KW-0539">Nucleus</keyword>
<evidence type="ECO:0000256" key="2">
    <source>
        <dbReference type="ARBA" id="ARBA00022771"/>
    </source>
</evidence>
<dbReference type="PANTHER" id="PTHR45680">
    <property type="entry name" value="NUCLEAR HORMONE RECEPTOR FAMILY"/>
    <property type="match status" value="1"/>
</dbReference>
<evidence type="ECO:0000313" key="12">
    <source>
        <dbReference type="Proteomes" id="UP000230233"/>
    </source>
</evidence>
<keyword evidence="4" id="KW-0805">Transcription regulation</keyword>
<feature type="domain" description="Nuclear receptor" evidence="10">
    <location>
        <begin position="23"/>
        <end position="67"/>
    </location>
</feature>
<keyword evidence="2" id="KW-0863">Zinc-finger</keyword>
<feature type="region of interest" description="Disordered" evidence="9">
    <location>
        <begin position="1"/>
        <end position="22"/>
    </location>
</feature>
<dbReference type="SUPFAM" id="SSF57716">
    <property type="entry name" value="Glucocorticoid receptor-like (DNA-binding domain)"/>
    <property type="match status" value="1"/>
</dbReference>
<evidence type="ECO:0000256" key="9">
    <source>
        <dbReference type="SAM" id="MobiDB-lite"/>
    </source>
</evidence>
<keyword evidence="5" id="KW-0238">DNA-binding</keyword>
<dbReference type="PANTHER" id="PTHR45680:SF17">
    <property type="entry name" value="NUCLEAR HORMONE RECEPTOR FAMILY-RELATED"/>
    <property type="match status" value="1"/>
</dbReference>
<gene>
    <name evidence="11" type="primary">Cnig_chr_V.g21380</name>
    <name evidence="11" type="ORF">B9Z55_021380</name>
</gene>
<dbReference type="AlphaFoldDB" id="A0A2G5TRP9"/>
<dbReference type="GO" id="GO:0008270">
    <property type="term" value="F:zinc ion binding"/>
    <property type="evidence" value="ECO:0007669"/>
    <property type="project" value="UniProtKB-KW"/>
</dbReference>
<dbReference type="Proteomes" id="UP000230233">
    <property type="component" value="Chromosome V"/>
</dbReference>
<evidence type="ECO:0000256" key="8">
    <source>
        <dbReference type="ARBA" id="ARBA00023242"/>
    </source>
</evidence>
<proteinExistence type="predicted"/>
<evidence type="ECO:0000256" key="7">
    <source>
        <dbReference type="ARBA" id="ARBA00023170"/>
    </source>
</evidence>
<comment type="caution">
    <text evidence="11">The sequence shown here is derived from an EMBL/GenBank/DDBJ whole genome shotgun (WGS) entry which is preliminary data.</text>
</comment>
<protein>
    <recommendedName>
        <fullName evidence="10">Nuclear receptor domain-containing protein</fullName>
    </recommendedName>
</protein>
<dbReference type="Gene3D" id="3.30.50.10">
    <property type="entry name" value="Erythroid Transcription Factor GATA-1, subunit A"/>
    <property type="match status" value="1"/>
</dbReference>
<evidence type="ECO:0000256" key="1">
    <source>
        <dbReference type="ARBA" id="ARBA00022723"/>
    </source>
</evidence>
<dbReference type="Pfam" id="PF00105">
    <property type="entry name" value="zf-C4"/>
    <property type="match status" value="1"/>
</dbReference>
<keyword evidence="12" id="KW-1185">Reference proteome</keyword>
<dbReference type="InterPro" id="IPR051152">
    <property type="entry name" value="C.elegans_Orphan_NR"/>
</dbReference>
<dbReference type="InterPro" id="IPR001628">
    <property type="entry name" value="Znf_hrmn_rcpt"/>
</dbReference>
<evidence type="ECO:0000256" key="3">
    <source>
        <dbReference type="ARBA" id="ARBA00022833"/>
    </source>
</evidence>
<feature type="compositionally biased region" description="Low complexity" evidence="9">
    <location>
        <begin position="1"/>
        <end position="17"/>
    </location>
</feature>
<reference evidence="12" key="1">
    <citation type="submission" date="2017-10" db="EMBL/GenBank/DDBJ databases">
        <title>Rapid genome shrinkage in a self-fertile nematode reveals novel sperm competition proteins.</title>
        <authorList>
            <person name="Yin D."/>
            <person name="Schwarz E.M."/>
            <person name="Thomas C.G."/>
            <person name="Felde R.L."/>
            <person name="Korf I.F."/>
            <person name="Cutter A.D."/>
            <person name="Schartner C.M."/>
            <person name="Ralston E.J."/>
            <person name="Meyer B.J."/>
            <person name="Haag E.S."/>
        </authorList>
    </citation>
    <scope>NUCLEOTIDE SEQUENCE [LARGE SCALE GENOMIC DNA]</scope>
    <source>
        <strain evidence="12">JU1422</strain>
    </source>
</reference>
<organism evidence="11 12">
    <name type="scientific">Caenorhabditis nigoni</name>
    <dbReference type="NCBI Taxonomy" id="1611254"/>
    <lineage>
        <taxon>Eukaryota</taxon>
        <taxon>Metazoa</taxon>
        <taxon>Ecdysozoa</taxon>
        <taxon>Nematoda</taxon>
        <taxon>Chromadorea</taxon>
        <taxon>Rhabditida</taxon>
        <taxon>Rhabditina</taxon>
        <taxon>Rhabditomorpha</taxon>
        <taxon>Rhabditoidea</taxon>
        <taxon>Rhabditidae</taxon>
        <taxon>Peloderinae</taxon>
        <taxon>Caenorhabditis</taxon>
    </lineage>
</organism>